<reference evidence="1 2" key="1">
    <citation type="submission" date="2019-07" db="EMBL/GenBank/DDBJ databases">
        <title>Deinococcus detaillus sp. nov., isolated from humus soil in Antarctica.</title>
        <authorList>
            <person name="Zhang K."/>
        </authorList>
    </citation>
    <scope>NUCLEOTIDE SEQUENCE [LARGE SCALE GENOMIC DNA]</scope>
    <source>
        <strain evidence="1 2">H1</strain>
    </source>
</reference>
<name>A0A553V2U1_9DEIO</name>
<dbReference type="AlphaFoldDB" id="A0A553V2U1"/>
<comment type="caution">
    <text evidence="1">The sequence shown here is derived from an EMBL/GenBank/DDBJ whole genome shotgun (WGS) entry which is preliminary data.</text>
</comment>
<gene>
    <name evidence="1" type="ORF">FNU79_06315</name>
</gene>
<evidence type="ECO:0000313" key="1">
    <source>
        <dbReference type="EMBL" id="TSA86799.1"/>
    </source>
</evidence>
<sequence>MPHRRHRFPLISLLAVFTLWTGSLAGLAETYTSLNLTLIQQKGNLSVSKKVDAPPINKVIVKDRVAFATLNSISPNWSLQLSPERPISLTVQHNQGNARLDLRSLKLKTLNVTQQDGVLEIWLPKNSLVLTLDQQQVTIHLHLPKNVGILVKADQFSQGELILFGKTMATGTDSDDRYQSHNYTTAKVKIVVHLTMIQGRLAIDE</sequence>
<evidence type="ECO:0000313" key="2">
    <source>
        <dbReference type="Proteomes" id="UP000316092"/>
    </source>
</evidence>
<protein>
    <recommendedName>
        <fullName evidence="3">Cell wall-active antibiotics response LiaF-like C-terminal domain-containing protein</fullName>
    </recommendedName>
</protein>
<evidence type="ECO:0008006" key="3">
    <source>
        <dbReference type="Google" id="ProtNLM"/>
    </source>
</evidence>
<dbReference type="EMBL" id="VKDB01000004">
    <property type="protein sequence ID" value="TSA86799.1"/>
    <property type="molecule type" value="Genomic_DNA"/>
</dbReference>
<accession>A0A553V2U1</accession>
<dbReference type="RefSeq" id="WP_143720029.1">
    <property type="nucleotide sequence ID" value="NZ_VKDB01000004.1"/>
</dbReference>
<organism evidence="1 2">
    <name type="scientific">Deinococcus detaillensis</name>
    <dbReference type="NCBI Taxonomy" id="2592048"/>
    <lineage>
        <taxon>Bacteria</taxon>
        <taxon>Thermotogati</taxon>
        <taxon>Deinococcota</taxon>
        <taxon>Deinococci</taxon>
        <taxon>Deinococcales</taxon>
        <taxon>Deinococcaceae</taxon>
        <taxon>Deinococcus</taxon>
    </lineage>
</organism>
<keyword evidence="2" id="KW-1185">Reference proteome</keyword>
<proteinExistence type="predicted"/>
<dbReference type="Proteomes" id="UP000316092">
    <property type="component" value="Unassembled WGS sequence"/>
</dbReference>
<dbReference type="OrthoDB" id="9821416at2"/>